<dbReference type="SUPFAM" id="SSF53448">
    <property type="entry name" value="Nucleotide-diphospho-sugar transferases"/>
    <property type="match status" value="1"/>
</dbReference>
<keyword evidence="3" id="KW-0472">Membrane</keyword>
<dbReference type="EMBL" id="VSIY01000005">
    <property type="protein sequence ID" value="TYB81670.1"/>
    <property type="molecule type" value="Genomic_DNA"/>
</dbReference>
<dbReference type="InterPro" id="IPR029044">
    <property type="entry name" value="Nucleotide-diphossugar_trans"/>
</dbReference>
<keyword evidence="4" id="KW-0808">Transferase</keyword>
<dbReference type="GO" id="GO:0016757">
    <property type="term" value="F:glycosyltransferase activity"/>
    <property type="evidence" value="ECO:0007669"/>
    <property type="project" value="TreeGrafter"/>
</dbReference>
<sequence length="343" mass="38551">MRATAVLTVRNEGAFVIEWLAHHKGIGFTDFLILSNDCDDGTDAMLDRLAAMGEIVHVPNPGPHDGGVQFAAMKLADRHPLVSGADWLMTLDIDEFVNIHAGDHSLAALTAALPEADAITLTWRLFGNCGGTSFEDRPITESFTRAAPEVMVWPWRAFMFKTLYRNTGAYRKLGIHRPRSPVAGKVEGMRWFDGEGRELPPRYQRQGIFSPFGRTNYRLAQVNHYALGAMESYVVKRDRGRAVHGGERLGLDYWTERNWCQVEDTTIRATDPVTAPHRARLMADATLARLHAEAVDWRRARFAELMQEEPNRALFGRLLMSPPARMLGPEEARLIMPHTRPPA</sequence>
<keyword evidence="3" id="KW-1133">Transmembrane helix</keyword>
<name>A0A5D0RJ73_9RHOB</name>
<dbReference type="PANTHER" id="PTHR21461">
    <property type="entry name" value="GLYCOSYLTRANSFERASE FAMILY 92 PROTEIN"/>
    <property type="match status" value="1"/>
</dbReference>
<evidence type="ECO:0000313" key="4">
    <source>
        <dbReference type="EMBL" id="TYB81670.1"/>
    </source>
</evidence>
<keyword evidence="2" id="KW-0812">Transmembrane</keyword>
<accession>A0A5D0RJ73</accession>
<dbReference type="RefSeq" id="WP_148377478.1">
    <property type="nucleotide sequence ID" value="NZ_VSIY01000005.1"/>
</dbReference>
<dbReference type="AlphaFoldDB" id="A0A5D0RJ73"/>
<comment type="caution">
    <text evidence="4">The sequence shown here is derived from an EMBL/GenBank/DDBJ whole genome shotgun (WGS) entry which is preliminary data.</text>
</comment>
<organism evidence="4 5">
    <name type="scientific">Maritimibacter fusiformis</name>
    <dbReference type="NCBI Taxonomy" id="2603819"/>
    <lineage>
        <taxon>Bacteria</taxon>
        <taxon>Pseudomonadati</taxon>
        <taxon>Pseudomonadota</taxon>
        <taxon>Alphaproteobacteria</taxon>
        <taxon>Rhodobacterales</taxon>
        <taxon>Roseobacteraceae</taxon>
        <taxon>Maritimibacter</taxon>
    </lineage>
</organism>
<evidence type="ECO:0000256" key="1">
    <source>
        <dbReference type="ARBA" id="ARBA00004167"/>
    </source>
</evidence>
<proteinExistence type="predicted"/>
<reference evidence="4 5" key="1">
    <citation type="submission" date="2019-08" db="EMBL/GenBank/DDBJ databases">
        <title>Identification of a novel species of the genus Boseongicola.</title>
        <authorList>
            <person name="Zhang X.-Q."/>
        </authorList>
    </citation>
    <scope>NUCLEOTIDE SEQUENCE [LARGE SCALE GENOMIC DNA]</scope>
    <source>
        <strain evidence="4 5">HY14</strain>
    </source>
</reference>
<dbReference type="Pfam" id="PF13704">
    <property type="entry name" value="Glyco_tranf_2_4"/>
    <property type="match status" value="1"/>
</dbReference>
<evidence type="ECO:0000313" key="5">
    <source>
        <dbReference type="Proteomes" id="UP000322080"/>
    </source>
</evidence>
<dbReference type="Proteomes" id="UP000322080">
    <property type="component" value="Unassembled WGS sequence"/>
</dbReference>
<evidence type="ECO:0000256" key="2">
    <source>
        <dbReference type="ARBA" id="ARBA00022692"/>
    </source>
</evidence>
<comment type="subcellular location">
    <subcellularLocation>
        <location evidence="1">Membrane</location>
        <topology evidence="1">Single-pass membrane protein</topology>
    </subcellularLocation>
</comment>
<dbReference type="GO" id="GO:0016020">
    <property type="term" value="C:membrane"/>
    <property type="evidence" value="ECO:0007669"/>
    <property type="project" value="UniProtKB-SubCell"/>
</dbReference>
<protein>
    <submittedName>
        <fullName evidence="4">Glycosyltransferase family 2 protein</fullName>
    </submittedName>
</protein>
<dbReference type="PANTHER" id="PTHR21461:SF69">
    <property type="entry name" value="GLYCOSYLTRANSFERASE FAMILY 92 PROTEIN"/>
    <property type="match status" value="1"/>
</dbReference>
<evidence type="ECO:0000256" key="3">
    <source>
        <dbReference type="ARBA" id="ARBA00022989"/>
    </source>
</evidence>
<dbReference type="GO" id="GO:0005737">
    <property type="term" value="C:cytoplasm"/>
    <property type="evidence" value="ECO:0007669"/>
    <property type="project" value="TreeGrafter"/>
</dbReference>
<gene>
    <name evidence="4" type="ORF">FVF75_08120</name>
</gene>
<keyword evidence="5" id="KW-1185">Reference proteome</keyword>